<feature type="compositionally biased region" description="Polar residues" evidence="1">
    <location>
        <begin position="172"/>
        <end position="190"/>
    </location>
</feature>
<reference evidence="2" key="1">
    <citation type="submission" date="2020-11" db="EMBL/GenBank/DDBJ databases">
        <authorList>
            <person name="Tran Van P."/>
        </authorList>
    </citation>
    <scope>NUCLEOTIDE SEQUENCE</scope>
</reference>
<dbReference type="EMBL" id="OD000493">
    <property type="protein sequence ID" value="CAD7397868.1"/>
    <property type="molecule type" value="Genomic_DNA"/>
</dbReference>
<feature type="compositionally biased region" description="Basic and acidic residues" evidence="1">
    <location>
        <begin position="108"/>
        <end position="119"/>
    </location>
</feature>
<sequence length="278" mass="31216">MCWTVTDSCVSEVPEIVLLLVVVEVNPHLRGGRVENNLGKTTPSSPDRDSNLDLPVLSSRAQHDKRIIQLRHRGGTASYCPFGLYALSTNYSNGLGIEKVELEEVNPHLRGERERESGKPFRKNHPQFTQPRFEPRSPRPQQSSSTRQAPNGQQKIFLTRSHLDRHKIARTVTANGKLPTSNERCPSGGQTRRLKSGKPTDSDLNPDLPIIGSLIHCESESLDYVNTEEDPRVLVKGVKEDLRRLDIEDVNPHLREGRVENQLKNPVQPSEIRALVSP</sequence>
<feature type="region of interest" description="Disordered" evidence="1">
    <location>
        <begin position="31"/>
        <end position="58"/>
    </location>
</feature>
<evidence type="ECO:0000256" key="1">
    <source>
        <dbReference type="SAM" id="MobiDB-lite"/>
    </source>
</evidence>
<dbReference type="AlphaFoldDB" id="A0A7R9CJU0"/>
<gene>
    <name evidence="2" type="ORF">TPSB3V08_LOCUS1406</name>
</gene>
<name>A0A7R9CJU0_TIMPO</name>
<proteinExistence type="predicted"/>
<evidence type="ECO:0000313" key="2">
    <source>
        <dbReference type="EMBL" id="CAD7397868.1"/>
    </source>
</evidence>
<feature type="compositionally biased region" description="Low complexity" evidence="1">
    <location>
        <begin position="139"/>
        <end position="148"/>
    </location>
</feature>
<protein>
    <submittedName>
        <fullName evidence="2">Uncharacterized protein</fullName>
    </submittedName>
</protein>
<feature type="region of interest" description="Disordered" evidence="1">
    <location>
        <begin position="108"/>
        <end position="205"/>
    </location>
</feature>
<accession>A0A7R9CJU0</accession>
<organism evidence="2">
    <name type="scientific">Timema poppense</name>
    <name type="common">Walking stick</name>
    <dbReference type="NCBI Taxonomy" id="170557"/>
    <lineage>
        <taxon>Eukaryota</taxon>
        <taxon>Metazoa</taxon>
        <taxon>Ecdysozoa</taxon>
        <taxon>Arthropoda</taxon>
        <taxon>Hexapoda</taxon>
        <taxon>Insecta</taxon>
        <taxon>Pterygota</taxon>
        <taxon>Neoptera</taxon>
        <taxon>Polyneoptera</taxon>
        <taxon>Phasmatodea</taxon>
        <taxon>Timematodea</taxon>
        <taxon>Timematoidea</taxon>
        <taxon>Timematidae</taxon>
        <taxon>Timema</taxon>
    </lineage>
</organism>